<protein>
    <submittedName>
        <fullName evidence="1">Uncharacterized protein</fullName>
    </submittedName>
</protein>
<dbReference type="AlphaFoldDB" id="A0A8J4RGZ8"/>
<name>A0A8J4RGZ8_9ROSI</name>
<proteinExistence type="predicted"/>
<comment type="caution">
    <text evidence="1">The sequence shown here is derived from an EMBL/GenBank/DDBJ whole genome shotgun (WGS) entry which is preliminary data.</text>
</comment>
<evidence type="ECO:0000313" key="2">
    <source>
        <dbReference type="Proteomes" id="UP000737018"/>
    </source>
</evidence>
<dbReference type="Proteomes" id="UP000737018">
    <property type="component" value="Unassembled WGS sequence"/>
</dbReference>
<gene>
    <name evidence="1" type="ORF">CMV_011655</name>
</gene>
<keyword evidence="2" id="KW-1185">Reference proteome</keyword>
<evidence type="ECO:0000313" key="1">
    <source>
        <dbReference type="EMBL" id="KAF3964007.1"/>
    </source>
</evidence>
<accession>A0A8J4RGZ8</accession>
<organism evidence="1 2">
    <name type="scientific">Castanea mollissima</name>
    <name type="common">Chinese chestnut</name>
    <dbReference type="NCBI Taxonomy" id="60419"/>
    <lineage>
        <taxon>Eukaryota</taxon>
        <taxon>Viridiplantae</taxon>
        <taxon>Streptophyta</taxon>
        <taxon>Embryophyta</taxon>
        <taxon>Tracheophyta</taxon>
        <taxon>Spermatophyta</taxon>
        <taxon>Magnoliopsida</taxon>
        <taxon>eudicotyledons</taxon>
        <taxon>Gunneridae</taxon>
        <taxon>Pentapetalae</taxon>
        <taxon>rosids</taxon>
        <taxon>fabids</taxon>
        <taxon>Fagales</taxon>
        <taxon>Fagaceae</taxon>
        <taxon>Castanea</taxon>
    </lineage>
</organism>
<dbReference type="EMBL" id="JRKL02001434">
    <property type="protein sequence ID" value="KAF3964007.1"/>
    <property type="molecule type" value="Genomic_DNA"/>
</dbReference>
<sequence>MNDFINAKTISEKLGFKAQMMNPVLDGLPQLLAALAVVQNQNFERNSSLASLRLQFLKMGLGQLRAAL</sequence>
<reference evidence="1" key="1">
    <citation type="submission" date="2020-03" db="EMBL/GenBank/DDBJ databases">
        <title>Castanea mollissima Vanexum genome sequencing.</title>
        <authorList>
            <person name="Staton M."/>
        </authorList>
    </citation>
    <scope>NUCLEOTIDE SEQUENCE</scope>
    <source>
        <tissue evidence="1">Leaf</tissue>
    </source>
</reference>